<accession>A0A9W7NI80</accession>
<evidence type="ECO:0000256" key="1">
    <source>
        <dbReference type="SAM" id="MobiDB-lite"/>
    </source>
</evidence>
<evidence type="ECO:0000313" key="2">
    <source>
        <dbReference type="EMBL" id="KAA0679434.1"/>
    </source>
</evidence>
<dbReference type="AlphaFoldDB" id="A0A9W7NI80"/>
<dbReference type="EMBL" id="QOKW01000012">
    <property type="protein sequence ID" value="KAA0679434.1"/>
    <property type="molecule type" value="Genomic_DNA"/>
</dbReference>
<sequence length="202" mass="21954">MAMVTLAGMDPDRVTRQPIRGKGFPKPAFQVPVPLRCPRQGFLRSAPATGQEHQRSASKWNPTVITTRGAGRIDSTSVAACEADGGLHFAVALSRLTHWPIQAVEAADQRGRPLHFCCEDDTSDWVFDAAGIFLIDGYQAHLGAVLPKRYPGLAPRGEAGMWVTFYSEEELRGDETPLPAAFDEGKVESCMNVIHAHRGMAG</sequence>
<keyword evidence="3" id="KW-1185">Reference proteome</keyword>
<comment type="caution">
    <text evidence="2">The sequence shown here is derived from an EMBL/GenBank/DDBJ whole genome shotgun (WGS) entry which is preliminary data.</text>
</comment>
<proteinExistence type="predicted"/>
<protein>
    <submittedName>
        <fullName evidence="2">Uncharacterized protein</fullName>
    </submittedName>
</protein>
<evidence type="ECO:0000313" key="3">
    <source>
        <dbReference type="Proteomes" id="UP000480854"/>
    </source>
</evidence>
<gene>
    <name evidence="2" type="ORF">DS843_15940</name>
</gene>
<feature type="region of interest" description="Disordered" evidence="1">
    <location>
        <begin position="1"/>
        <end position="25"/>
    </location>
</feature>
<reference evidence="2 3" key="1">
    <citation type="submission" date="2018-07" db="EMBL/GenBank/DDBJ databases">
        <title>Genome sequence of Azospirillum sp. ATCC 49961.</title>
        <authorList>
            <person name="Sant'Anna F.H."/>
            <person name="Baldani J.I."/>
            <person name="Zilli J.E."/>
            <person name="Reis V.M."/>
            <person name="Hartmann A."/>
            <person name="Cruz L."/>
            <person name="de Souza E.M."/>
            <person name="de Oliveira Pedrosa F."/>
            <person name="Passaglia L.M.P."/>
        </authorList>
    </citation>
    <scope>NUCLEOTIDE SEQUENCE [LARGE SCALE GENOMIC DNA]</scope>
    <source>
        <strain evidence="2 3">ATCC 49961</strain>
    </source>
</reference>
<organism evidence="2 3">
    <name type="scientific">Roseomonas genomospecies 6</name>
    <dbReference type="NCBI Taxonomy" id="214106"/>
    <lineage>
        <taxon>Bacteria</taxon>
        <taxon>Pseudomonadati</taxon>
        <taxon>Pseudomonadota</taxon>
        <taxon>Alphaproteobacteria</taxon>
        <taxon>Acetobacterales</taxon>
        <taxon>Roseomonadaceae</taxon>
        <taxon>Roseomonas</taxon>
    </lineage>
</organism>
<dbReference type="Proteomes" id="UP000480854">
    <property type="component" value="Unassembled WGS sequence"/>
</dbReference>
<name>A0A9W7NI80_9PROT</name>